<evidence type="ECO:0000256" key="9">
    <source>
        <dbReference type="ARBA" id="ARBA00023239"/>
    </source>
</evidence>
<evidence type="ECO:0000313" key="12">
    <source>
        <dbReference type="EMBL" id="GMM35213.1"/>
    </source>
</evidence>
<evidence type="ECO:0000256" key="5">
    <source>
        <dbReference type="ARBA" id="ARBA00012093"/>
    </source>
</evidence>
<comment type="caution">
    <text evidence="12">The sequence shown here is derived from an EMBL/GenBank/DDBJ whole genome shotgun (WGS) entry which is preliminary data.</text>
</comment>
<evidence type="ECO:0000256" key="6">
    <source>
        <dbReference type="ARBA" id="ARBA00022432"/>
    </source>
</evidence>
<dbReference type="PROSITE" id="PS00165">
    <property type="entry name" value="DEHYDRATASE_SER_THR"/>
    <property type="match status" value="1"/>
</dbReference>
<dbReference type="GO" id="GO:0003941">
    <property type="term" value="F:L-serine ammonia-lyase activity"/>
    <property type="evidence" value="ECO:0007669"/>
    <property type="project" value="UniProtKB-EC"/>
</dbReference>
<dbReference type="Pfam" id="PF00291">
    <property type="entry name" value="PALP"/>
    <property type="match status" value="1"/>
</dbReference>
<dbReference type="GO" id="GO:0009097">
    <property type="term" value="P:isoleucine biosynthetic process"/>
    <property type="evidence" value="ECO:0007669"/>
    <property type="project" value="TreeGrafter"/>
</dbReference>
<evidence type="ECO:0000256" key="1">
    <source>
        <dbReference type="ARBA" id="ARBA00001933"/>
    </source>
</evidence>
<dbReference type="InterPro" id="IPR036052">
    <property type="entry name" value="TrpB-like_PALP_sf"/>
</dbReference>
<comment type="pathway">
    <text evidence="3">Carbohydrate biosynthesis; gluconeogenesis.</text>
</comment>
<evidence type="ECO:0000256" key="8">
    <source>
        <dbReference type="ARBA" id="ARBA00022898"/>
    </source>
</evidence>
<dbReference type="AlphaFoldDB" id="A0AAV5QKA1"/>
<dbReference type="Proteomes" id="UP001360560">
    <property type="component" value="Unassembled WGS sequence"/>
</dbReference>
<dbReference type="FunFam" id="3.40.50.1100:FF:000040">
    <property type="entry name" value="L-serine dehydratase, putative"/>
    <property type="match status" value="1"/>
</dbReference>
<keyword evidence="13" id="KW-1185">Reference proteome</keyword>
<protein>
    <recommendedName>
        <fullName evidence="5">L-serine ammonia-lyase</fullName>
        <ecNumber evidence="5">4.3.1.17</ecNumber>
    </recommendedName>
</protein>
<dbReference type="RefSeq" id="XP_064852213.1">
    <property type="nucleotide sequence ID" value="XM_064996141.1"/>
</dbReference>
<keyword evidence="8" id="KW-0663">Pyridoxal phosphate</keyword>
<evidence type="ECO:0000256" key="3">
    <source>
        <dbReference type="ARBA" id="ARBA00004742"/>
    </source>
</evidence>
<evidence type="ECO:0000259" key="11">
    <source>
        <dbReference type="Pfam" id="PF00291"/>
    </source>
</evidence>
<feature type="domain" description="Tryptophan synthase beta chain-like PALP" evidence="11">
    <location>
        <begin position="10"/>
        <end position="316"/>
    </location>
</feature>
<dbReference type="GO" id="GO:0006094">
    <property type="term" value="P:gluconeogenesis"/>
    <property type="evidence" value="ECO:0007669"/>
    <property type="project" value="UniProtKB-KW"/>
</dbReference>
<evidence type="ECO:0000256" key="10">
    <source>
        <dbReference type="ARBA" id="ARBA00049406"/>
    </source>
</evidence>
<dbReference type="PANTHER" id="PTHR48078">
    <property type="entry name" value="THREONINE DEHYDRATASE, MITOCHONDRIAL-RELATED"/>
    <property type="match status" value="1"/>
</dbReference>
<keyword evidence="6" id="KW-0312">Gluconeogenesis</keyword>
<dbReference type="GO" id="GO:0005737">
    <property type="term" value="C:cytoplasm"/>
    <property type="evidence" value="ECO:0007669"/>
    <property type="project" value="UniProtKB-SubCell"/>
</dbReference>
<organism evidence="12 13">
    <name type="scientific">Saccharomycopsis crataegensis</name>
    <dbReference type="NCBI Taxonomy" id="43959"/>
    <lineage>
        <taxon>Eukaryota</taxon>
        <taxon>Fungi</taxon>
        <taxon>Dikarya</taxon>
        <taxon>Ascomycota</taxon>
        <taxon>Saccharomycotina</taxon>
        <taxon>Saccharomycetes</taxon>
        <taxon>Saccharomycopsidaceae</taxon>
        <taxon>Saccharomycopsis</taxon>
    </lineage>
</organism>
<dbReference type="GO" id="GO:0006565">
    <property type="term" value="P:L-serine catabolic process"/>
    <property type="evidence" value="ECO:0007669"/>
    <property type="project" value="TreeGrafter"/>
</dbReference>
<dbReference type="SUPFAM" id="SSF53686">
    <property type="entry name" value="Tryptophan synthase beta subunit-like PLP-dependent enzymes"/>
    <property type="match status" value="1"/>
</dbReference>
<reference evidence="12 13" key="1">
    <citation type="journal article" date="2023" name="Elife">
        <title>Identification of key yeast species and microbe-microbe interactions impacting larval growth of Drosophila in the wild.</title>
        <authorList>
            <person name="Mure A."/>
            <person name="Sugiura Y."/>
            <person name="Maeda R."/>
            <person name="Honda K."/>
            <person name="Sakurai N."/>
            <person name="Takahashi Y."/>
            <person name="Watada M."/>
            <person name="Katoh T."/>
            <person name="Gotoh A."/>
            <person name="Gotoh Y."/>
            <person name="Taniguchi I."/>
            <person name="Nakamura K."/>
            <person name="Hayashi T."/>
            <person name="Katayama T."/>
            <person name="Uemura T."/>
            <person name="Hattori Y."/>
        </authorList>
    </citation>
    <scope>NUCLEOTIDE SEQUENCE [LARGE SCALE GENOMIC DNA]</scope>
    <source>
        <strain evidence="12 13">SC-9</strain>
    </source>
</reference>
<dbReference type="GeneID" id="90073192"/>
<dbReference type="InterPro" id="IPR000634">
    <property type="entry name" value="Ser/Thr_deHydtase_PyrdxlP-BS"/>
</dbReference>
<keyword evidence="7" id="KW-0963">Cytoplasm</keyword>
<dbReference type="InterPro" id="IPR050147">
    <property type="entry name" value="Ser/Thr_Dehydratase"/>
</dbReference>
<comment type="similarity">
    <text evidence="4">Belongs to the serine/threonine dehydratase family.</text>
</comment>
<comment type="catalytic activity">
    <reaction evidence="10">
        <text>L-serine = pyruvate + NH4(+)</text>
        <dbReference type="Rhea" id="RHEA:19169"/>
        <dbReference type="ChEBI" id="CHEBI:15361"/>
        <dbReference type="ChEBI" id="CHEBI:28938"/>
        <dbReference type="ChEBI" id="CHEBI:33384"/>
        <dbReference type="EC" id="4.3.1.17"/>
    </reaction>
</comment>
<sequence length="336" mass="36674">MVSRTPTDLPYSETPLTKSPGLSKDYDVYLKCEFAQPSGSFKSRGLGYMIHKSFEKAQKSNSQIHLFSSSGGNAGFAVSTAASFYNLPCTVVLPITTNSKMKQKIENTGAKVIVKGNQWSEADEYLRTEVISKVDQNEILPIYCHPFDNELIWEGHSTMIDEILYQLDESKISKIKGLICSVGGGGLYNGLVRGLVKNGLNIPIMAVETENAPTLNRAIEADKVVYLKEVNTIATTLACSYISLKSLENSRSHSTHSVLITDSNTMEGVIKFVEDHNVVTEPACGASIFAANNRKLLEKAFGKLNKDDIVIVIACGGSATSVEDVIQYRSVIDGEK</sequence>
<dbReference type="Gene3D" id="3.40.50.1100">
    <property type="match status" value="2"/>
</dbReference>
<proteinExistence type="inferred from homology"/>
<dbReference type="GO" id="GO:0030170">
    <property type="term" value="F:pyridoxal phosphate binding"/>
    <property type="evidence" value="ECO:0007669"/>
    <property type="project" value="InterPro"/>
</dbReference>
<dbReference type="GO" id="GO:0006567">
    <property type="term" value="P:L-threonine catabolic process"/>
    <property type="evidence" value="ECO:0007669"/>
    <property type="project" value="TreeGrafter"/>
</dbReference>
<keyword evidence="9" id="KW-0456">Lyase</keyword>
<dbReference type="EMBL" id="BTFZ01000004">
    <property type="protein sequence ID" value="GMM35213.1"/>
    <property type="molecule type" value="Genomic_DNA"/>
</dbReference>
<comment type="cofactor">
    <cofactor evidence="1">
        <name>pyridoxal 5'-phosphate</name>
        <dbReference type="ChEBI" id="CHEBI:597326"/>
    </cofactor>
</comment>
<dbReference type="GO" id="GO:0004794">
    <property type="term" value="F:threonine deaminase activity"/>
    <property type="evidence" value="ECO:0007669"/>
    <property type="project" value="TreeGrafter"/>
</dbReference>
<evidence type="ECO:0000313" key="13">
    <source>
        <dbReference type="Proteomes" id="UP001360560"/>
    </source>
</evidence>
<evidence type="ECO:0000256" key="4">
    <source>
        <dbReference type="ARBA" id="ARBA00010869"/>
    </source>
</evidence>
<name>A0AAV5QKA1_9ASCO</name>
<evidence type="ECO:0000256" key="2">
    <source>
        <dbReference type="ARBA" id="ARBA00004496"/>
    </source>
</evidence>
<evidence type="ECO:0000256" key="7">
    <source>
        <dbReference type="ARBA" id="ARBA00022490"/>
    </source>
</evidence>
<comment type="subcellular location">
    <subcellularLocation>
        <location evidence="2">Cytoplasm</location>
    </subcellularLocation>
</comment>
<accession>A0AAV5QKA1</accession>
<dbReference type="EC" id="4.3.1.17" evidence="5"/>
<gene>
    <name evidence="12" type="ORF">DASC09_025380</name>
</gene>
<dbReference type="PANTHER" id="PTHR48078:SF2">
    <property type="entry name" value="CATABOLIC L-SERINE_THREONINE DEHYDRATASE"/>
    <property type="match status" value="1"/>
</dbReference>
<dbReference type="InterPro" id="IPR001926">
    <property type="entry name" value="TrpB-like_PALP"/>
</dbReference>